<dbReference type="PROSITE" id="PS50885">
    <property type="entry name" value="HAMP"/>
    <property type="match status" value="1"/>
</dbReference>
<evidence type="ECO:0000256" key="1">
    <source>
        <dbReference type="ARBA" id="ARBA00000085"/>
    </source>
</evidence>
<dbReference type="OrthoDB" id="913606at2"/>
<keyword evidence="6 10" id="KW-0812">Transmembrane</keyword>
<reference evidence="13 14" key="1">
    <citation type="submission" date="2014-10" db="EMBL/GenBank/DDBJ databases">
        <title>Genome sequence of Ponticoccus sp. strain UMTAT08 isolated from clonal culture of toxic dinoflagellate Alexandrium tamiyavanichii.</title>
        <authorList>
            <person name="Gan H.Y."/>
            <person name="Muhd D.-D."/>
            <person name="Mohd Noor M.E."/>
            <person name="Yeong Y.S."/>
            <person name="Usup G."/>
        </authorList>
    </citation>
    <scope>NUCLEOTIDE SEQUENCE [LARGE SCALE GENOMIC DNA]</scope>
    <source>
        <strain evidence="13 14">UMTAT08</strain>
    </source>
</reference>
<dbReference type="Pfam" id="PF02518">
    <property type="entry name" value="HATPase_c"/>
    <property type="match status" value="1"/>
</dbReference>
<dbReference type="Pfam" id="PF00512">
    <property type="entry name" value="HisKA"/>
    <property type="match status" value="1"/>
</dbReference>
<dbReference type="SUPFAM" id="SSF47384">
    <property type="entry name" value="Homodimeric domain of signal transducing histidine kinase"/>
    <property type="match status" value="1"/>
</dbReference>
<keyword evidence="7 13" id="KW-0418">Kinase</keyword>
<evidence type="ECO:0000256" key="2">
    <source>
        <dbReference type="ARBA" id="ARBA00004370"/>
    </source>
</evidence>
<protein>
    <recommendedName>
        <fullName evidence="3">histidine kinase</fullName>
        <ecNumber evidence="3">2.7.13.3</ecNumber>
    </recommendedName>
</protein>
<evidence type="ECO:0000259" key="12">
    <source>
        <dbReference type="PROSITE" id="PS50885"/>
    </source>
</evidence>
<dbReference type="PROSITE" id="PS50109">
    <property type="entry name" value="HIS_KIN"/>
    <property type="match status" value="1"/>
</dbReference>
<feature type="transmembrane region" description="Helical" evidence="10">
    <location>
        <begin position="12"/>
        <end position="35"/>
    </location>
</feature>
<dbReference type="InterPro" id="IPR036890">
    <property type="entry name" value="HATPase_C_sf"/>
</dbReference>
<evidence type="ECO:0000313" key="14">
    <source>
        <dbReference type="Proteomes" id="UP000030960"/>
    </source>
</evidence>
<dbReference type="Gene3D" id="1.10.287.130">
    <property type="match status" value="1"/>
</dbReference>
<gene>
    <name evidence="13" type="ORF">OA50_04165</name>
</gene>
<evidence type="ECO:0000256" key="8">
    <source>
        <dbReference type="ARBA" id="ARBA00022989"/>
    </source>
</evidence>
<evidence type="ECO:0000256" key="3">
    <source>
        <dbReference type="ARBA" id="ARBA00012438"/>
    </source>
</evidence>
<dbReference type="InterPro" id="IPR050428">
    <property type="entry name" value="TCS_sensor_his_kinase"/>
</dbReference>
<dbReference type="InterPro" id="IPR036097">
    <property type="entry name" value="HisK_dim/P_sf"/>
</dbReference>
<accession>A0A0B3SLI4</accession>
<keyword evidence="10" id="KW-0472">Membrane</keyword>
<proteinExistence type="predicted"/>
<dbReference type="AlphaFoldDB" id="A0A0B3SLI4"/>
<dbReference type="EMBL" id="JSUQ01000018">
    <property type="protein sequence ID" value="KHQ51384.1"/>
    <property type="molecule type" value="Genomic_DNA"/>
</dbReference>
<dbReference type="InterPro" id="IPR003594">
    <property type="entry name" value="HATPase_dom"/>
</dbReference>
<dbReference type="PANTHER" id="PTHR45436">
    <property type="entry name" value="SENSOR HISTIDINE KINASE YKOH"/>
    <property type="match status" value="1"/>
</dbReference>
<evidence type="ECO:0000256" key="5">
    <source>
        <dbReference type="ARBA" id="ARBA00022679"/>
    </source>
</evidence>
<dbReference type="SMART" id="SM00388">
    <property type="entry name" value="HisKA"/>
    <property type="match status" value="1"/>
</dbReference>
<comment type="catalytic activity">
    <reaction evidence="1">
        <text>ATP + protein L-histidine = ADP + protein N-phospho-L-histidine.</text>
        <dbReference type="EC" id="2.7.13.3"/>
    </reaction>
</comment>
<keyword evidence="8 10" id="KW-1133">Transmembrane helix</keyword>
<keyword evidence="9" id="KW-0902">Two-component regulatory system</keyword>
<dbReference type="GO" id="GO:0000155">
    <property type="term" value="F:phosphorelay sensor kinase activity"/>
    <property type="evidence" value="ECO:0007669"/>
    <property type="project" value="InterPro"/>
</dbReference>
<dbReference type="InterPro" id="IPR005467">
    <property type="entry name" value="His_kinase_dom"/>
</dbReference>
<dbReference type="Proteomes" id="UP000030960">
    <property type="component" value="Unassembled WGS sequence"/>
</dbReference>
<comment type="subcellular location">
    <subcellularLocation>
        <location evidence="2">Membrane</location>
    </subcellularLocation>
</comment>
<dbReference type="SMART" id="SM00387">
    <property type="entry name" value="HATPase_c"/>
    <property type="match status" value="1"/>
</dbReference>
<dbReference type="Gene3D" id="3.30.565.10">
    <property type="entry name" value="Histidine kinase-like ATPase, C-terminal domain"/>
    <property type="match status" value="1"/>
</dbReference>
<dbReference type="SUPFAM" id="SSF55874">
    <property type="entry name" value="ATPase domain of HSP90 chaperone/DNA topoisomerase II/histidine kinase"/>
    <property type="match status" value="1"/>
</dbReference>
<feature type="domain" description="Histidine kinase" evidence="11">
    <location>
        <begin position="250"/>
        <end position="460"/>
    </location>
</feature>
<evidence type="ECO:0000256" key="10">
    <source>
        <dbReference type="SAM" id="Phobius"/>
    </source>
</evidence>
<evidence type="ECO:0000256" key="7">
    <source>
        <dbReference type="ARBA" id="ARBA00022777"/>
    </source>
</evidence>
<sequence length="465" mass="49993">MAEARIQRSLVARVLGAVLLILLLGGLLVTVSTWWNGRQAARQSYDRILLGAASDIAESIRIQNGAPFVDLPVSAFELLAQAPEDRIYYAVRGPDGTFITGLDETSAIAAPDRAGIAPGYFDAPLQGEPARFVQVTRRFAEREYSGSVEVIVGQTLHARQDMTARLVRDALWPMGVAGVVLLVMSWFVIRSALRPLEAIAADLALRDPNDLTPIPVDRLPRELQVMLGAMNRFMGRLDRQVDAMRNLISDTAHQLRTPVAAIRVQAEAAQAETGNEGADRALGRLLARSRSLSKLLDQLLSRAMVIHRTDSAPRRPVDLREIALEIIERDEHQALAPGAEVRLDISDAPVMVLADAFSLGEAAKNLLANALRHGKAPVTIGADQSGKSAAIWVRDSGPGPGPEIAQRLGDRFNRDRASGEASTGLGLSIVTSVAAAFGGSVEMARDDKGFRAALVLPAARGEAEE</sequence>
<dbReference type="GO" id="GO:0005886">
    <property type="term" value="C:plasma membrane"/>
    <property type="evidence" value="ECO:0007669"/>
    <property type="project" value="TreeGrafter"/>
</dbReference>
<organism evidence="13 14">
    <name type="scientific">Mameliella alba</name>
    <dbReference type="NCBI Taxonomy" id="561184"/>
    <lineage>
        <taxon>Bacteria</taxon>
        <taxon>Pseudomonadati</taxon>
        <taxon>Pseudomonadota</taxon>
        <taxon>Alphaproteobacteria</taxon>
        <taxon>Rhodobacterales</taxon>
        <taxon>Roseobacteraceae</taxon>
        <taxon>Mameliella</taxon>
    </lineage>
</organism>
<dbReference type="Pfam" id="PF08521">
    <property type="entry name" value="2CSK_N"/>
    <property type="match status" value="1"/>
</dbReference>
<keyword evidence="14" id="KW-1185">Reference proteome</keyword>
<dbReference type="PANTHER" id="PTHR45436:SF1">
    <property type="entry name" value="SENSOR PROTEIN QSEC"/>
    <property type="match status" value="1"/>
</dbReference>
<evidence type="ECO:0000256" key="4">
    <source>
        <dbReference type="ARBA" id="ARBA00022553"/>
    </source>
</evidence>
<dbReference type="RefSeq" id="WP_043144861.1">
    <property type="nucleotide sequence ID" value="NZ_JSUQ01000018.1"/>
</dbReference>
<evidence type="ECO:0000256" key="6">
    <source>
        <dbReference type="ARBA" id="ARBA00022692"/>
    </source>
</evidence>
<dbReference type="InterPro" id="IPR003661">
    <property type="entry name" value="HisK_dim/P_dom"/>
</dbReference>
<evidence type="ECO:0000313" key="13">
    <source>
        <dbReference type="EMBL" id="KHQ51384.1"/>
    </source>
</evidence>
<keyword evidence="4" id="KW-0597">Phosphoprotein</keyword>
<name>A0A0B3SLI4_9RHOB</name>
<feature type="domain" description="HAMP" evidence="12">
    <location>
        <begin position="190"/>
        <end position="242"/>
    </location>
</feature>
<dbReference type="InterPro" id="IPR013727">
    <property type="entry name" value="2CSK_N"/>
</dbReference>
<evidence type="ECO:0000259" key="11">
    <source>
        <dbReference type="PROSITE" id="PS50109"/>
    </source>
</evidence>
<dbReference type="CDD" id="cd00082">
    <property type="entry name" value="HisKA"/>
    <property type="match status" value="1"/>
</dbReference>
<comment type="caution">
    <text evidence="13">The sequence shown here is derived from an EMBL/GenBank/DDBJ whole genome shotgun (WGS) entry which is preliminary data.</text>
</comment>
<dbReference type="PATRIC" id="fig|1515334.3.peg.4200"/>
<dbReference type="InterPro" id="IPR003660">
    <property type="entry name" value="HAMP_dom"/>
</dbReference>
<feature type="transmembrane region" description="Helical" evidence="10">
    <location>
        <begin position="170"/>
        <end position="189"/>
    </location>
</feature>
<dbReference type="STRING" id="561184.SAMN05216376_11392"/>
<evidence type="ECO:0000256" key="9">
    <source>
        <dbReference type="ARBA" id="ARBA00023012"/>
    </source>
</evidence>
<keyword evidence="5" id="KW-0808">Transferase</keyword>
<dbReference type="EC" id="2.7.13.3" evidence="3"/>